<dbReference type="GO" id="GO:0019805">
    <property type="term" value="P:quinolinate biosynthetic process"/>
    <property type="evidence" value="ECO:0007669"/>
    <property type="project" value="UniProtKB-UniRule"/>
</dbReference>
<dbReference type="RefSeq" id="WP_163496347.1">
    <property type="nucleotide sequence ID" value="NZ_CP048711.1"/>
</dbReference>
<feature type="binding site" evidence="4">
    <location>
        <position position="197"/>
    </location>
    <ligand>
        <name>pyridoxal 5'-phosphate</name>
        <dbReference type="ChEBI" id="CHEBI:597326"/>
    </ligand>
</feature>
<dbReference type="GO" id="GO:0097053">
    <property type="term" value="P:L-kynurenine catabolic process"/>
    <property type="evidence" value="ECO:0007669"/>
    <property type="project" value="UniProtKB-UniRule"/>
</dbReference>
<feature type="modified residue" description="N6-(pyridoxal phosphate)lysine" evidence="4">
    <location>
        <position position="220"/>
    </location>
</feature>
<evidence type="ECO:0000313" key="7">
    <source>
        <dbReference type="EMBL" id="QIB66917.1"/>
    </source>
</evidence>
<accession>A0A6C0U7G6</accession>
<dbReference type="InterPro" id="IPR015424">
    <property type="entry name" value="PyrdxlP-dep_Trfase"/>
</dbReference>
<dbReference type="GO" id="GO:0030429">
    <property type="term" value="F:kynureninase activity"/>
    <property type="evidence" value="ECO:0007669"/>
    <property type="project" value="UniProtKB-UniRule"/>
</dbReference>
<keyword evidence="1 4" id="KW-0662">Pyridine nucleotide biosynthesis</keyword>
<dbReference type="HAMAP" id="MF_01970">
    <property type="entry name" value="Kynureninase"/>
    <property type="match status" value="1"/>
</dbReference>
<feature type="binding site" evidence="4">
    <location>
        <position position="95"/>
    </location>
    <ligand>
        <name>pyridoxal 5'-phosphate</name>
        <dbReference type="ChEBI" id="CHEBI:597326"/>
    </ligand>
</feature>
<dbReference type="InterPro" id="IPR015421">
    <property type="entry name" value="PyrdxlP-dep_Trfase_major"/>
</dbReference>
<dbReference type="AlphaFoldDB" id="A0A6C0U7G6"/>
<comment type="cofactor">
    <cofactor evidence="4 6">
        <name>pyridoxal 5'-phosphate</name>
        <dbReference type="ChEBI" id="CHEBI:597326"/>
    </cofactor>
</comment>
<dbReference type="Proteomes" id="UP000477680">
    <property type="component" value="Chromosome"/>
</dbReference>
<dbReference type="PIRSF" id="PIRSF038800">
    <property type="entry name" value="KYNU"/>
    <property type="match status" value="1"/>
</dbReference>
<dbReference type="Pfam" id="PF22580">
    <property type="entry name" value="KYNU_C"/>
    <property type="match status" value="1"/>
</dbReference>
<comment type="function">
    <text evidence="4 6">Catalyzes the cleavage of L-kynurenine (L-Kyn) and L-3-hydroxykynurenine (L-3OHKyn) into anthranilic acid (AA) and 3-hydroxyanthranilic acid (3-OHAA), respectively.</text>
</comment>
<feature type="binding site" evidence="4">
    <location>
        <position position="219"/>
    </location>
    <ligand>
        <name>pyridoxal 5'-phosphate</name>
        <dbReference type="ChEBI" id="CHEBI:597326"/>
    </ligand>
</feature>
<feature type="binding site" evidence="4">
    <location>
        <position position="249"/>
    </location>
    <ligand>
        <name>pyridoxal 5'-phosphate</name>
        <dbReference type="ChEBI" id="CHEBI:597326"/>
    </ligand>
</feature>
<dbReference type="GO" id="GO:0009435">
    <property type="term" value="P:NAD+ biosynthetic process"/>
    <property type="evidence" value="ECO:0007669"/>
    <property type="project" value="UniProtKB-UniRule"/>
</dbReference>
<dbReference type="InterPro" id="IPR010111">
    <property type="entry name" value="Kynureninase"/>
</dbReference>
<keyword evidence="2 4" id="KW-0378">Hydrolase</keyword>
<dbReference type="Gene3D" id="3.40.640.10">
    <property type="entry name" value="Type I PLP-dependent aspartate aminotransferase-like (Major domain)"/>
    <property type="match status" value="1"/>
</dbReference>
<comment type="pathway">
    <text evidence="4 6">Amino-acid degradation; L-kynurenine degradation; L-alanine and anthranilate from L-kynurenine: step 1/1.</text>
</comment>
<comment type="catalytic activity">
    <reaction evidence="4 6">
        <text>L-kynurenine + H2O = anthranilate + L-alanine + H(+)</text>
        <dbReference type="Rhea" id="RHEA:16813"/>
        <dbReference type="ChEBI" id="CHEBI:15377"/>
        <dbReference type="ChEBI" id="CHEBI:15378"/>
        <dbReference type="ChEBI" id="CHEBI:16567"/>
        <dbReference type="ChEBI" id="CHEBI:57959"/>
        <dbReference type="ChEBI" id="CHEBI:57972"/>
        <dbReference type="EC" id="3.7.1.3"/>
    </reaction>
</comment>
<reference evidence="7 8" key="1">
    <citation type="submission" date="2020-02" db="EMBL/GenBank/DDBJ databases">
        <title>Genome sequencing for Kineobactrum sp. M2.</title>
        <authorList>
            <person name="Park S.-J."/>
        </authorList>
    </citation>
    <scope>NUCLEOTIDE SEQUENCE [LARGE SCALE GENOMIC DNA]</scope>
    <source>
        <strain evidence="7 8">M2</strain>
    </source>
</reference>
<feature type="binding site" evidence="4">
    <location>
        <position position="94"/>
    </location>
    <ligand>
        <name>pyridoxal 5'-phosphate</name>
        <dbReference type="ChEBI" id="CHEBI:597326"/>
    </ligand>
</feature>
<evidence type="ECO:0000256" key="2">
    <source>
        <dbReference type="ARBA" id="ARBA00022801"/>
    </source>
</evidence>
<evidence type="ECO:0000256" key="1">
    <source>
        <dbReference type="ARBA" id="ARBA00022642"/>
    </source>
</evidence>
<dbReference type="PANTHER" id="PTHR14084">
    <property type="entry name" value="KYNURENINASE"/>
    <property type="match status" value="1"/>
</dbReference>
<dbReference type="InterPro" id="IPR015422">
    <property type="entry name" value="PyrdxlP-dep_Trfase_small"/>
</dbReference>
<protein>
    <recommendedName>
        <fullName evidence="4 5">Kynureninase</fullName>
        <ecNumber evidence="4 5">3.7.1.3</ecNumber>
    </recommendedName>
    <alternativeName>
        <fullName evidence="4">L-kynurenine hydrolase</fullName>
    </alternativeName>
</protein>
<feature type="binding site" evidence="4">
    <location>
        <position position="194"/>
    </location>
    <ligand>
        <name>pyridoxal 5'-phosphate</name>
        <dbReference type="ChEBI" id="CHEBI:597326"/>
    </ligand>
</feature>
<organism evidence="7 8">
    <name type="scientific">Kineobactrum salinum</name>
    <dbReference type="NCBI Taxonomy" id="2708301"/>
    <lineage>
        <taxon>Bacteria</taxon>
        <taxon>Pseudomonadati</taxon>
        <taxon>Pseudomonadota</taxon>
        <taxon>Gammaproteobacteria</taxon>
        <taxon>Cellvibrionales</taxon>
        <taxon>Halieaceae</taxon>
        <taxon>Kineobactrum</taxon>
    </lineage>
</organism>
<feature type="binding site" evidence="4">
    <location>
        <position position="165"/>
    </location>
    <ligand>
        <name>pyridoxal 5'-phosphate</name>
        <dbReference type="ChEBI" id="CHEBI:597326"/>
    </ligand>
</feature>
<evidence type="ECO:0000256" key="5">
    <source>
        <dbReference type="NCBIfam" id="TIGR01814"/>
    </source>
</evidence>
<comment type="catalytic activity">
    <reaction evidence="6">
        <text>3-hydroxy-L-kynurenine + H2O = 3-hydroxyanthranilate + L-alanine + H(+)</text>
        <dbReference type="Rhea" id="RHEA:25143"/>
        <dbReference type="ChEBI" id="CHEBI:15377"/>
        <dbReference type="ChEBI" id="CHEBI:15378"/>
        <dbReference type="ChEBI" id="CHEBI:36559"/>
        <dbReference type="ChEBI" id="CHEBI:57972"/>
        <dbReference type="ChEBI" id="CHEBI:58125"/>
        <dbReference type="EC" id="3.7.1.3"/>
    </reaction>
</comment>
<feature type="binding site" evidence="4">
    <location>
        <begin position="122"/>
        <end position="125"/>
    </location>
    <ligand>
        <name>pyridoxal 5'-phosphate</name>
        <dbReference type="ChEBI" id="CHEBI:597326"/>
    </ligand>
</feature>
<dbReference type="GO" id="GO:0019441">
    <property type="term" value="P:L-tryptophan catabolic process to kynurenine"/>
    <property type="evidence" value="ECO:0007669"/>
    <property type="project" value="TreeGrafter"/>
</dbReference>
<dbReference type="GO" id="GO:0043420">
    <property type="term" value="P:anthranilate metabolic process"/>
    <property type="evidence" value="ECO:0007669"/>
    <property type="project" value="TreeGrafter"/>
</dbReference>
<dbReference type="Gene3D" id="3.90.1150.10">
    <property type="entry name" value="Aspartate Aminotransferase, domain 1"/>
    <property type="match status" value="1"/>
</dbReference>
<dbReference type="KEGG" id="kim:G3T16_17490"/>
<comment type="subunit">
    <text evidence="4 6">Homodimer.</text>
</comment>
<gene>
    <name evidence="4 7" type="primary">kynU</name>
    <name evidence="7" type="ORF">G3T16_17490</name>
</gene>
<keyword evidence="8" id="KW-1185">Reference proteome</keyword>
<feature type="binding site" evidence="4">
    <location>
        <position position="275"/>
    </location>
    <ligand>
        <name>pyridoxal 5'-phosphate</name>
        <dbReference type="ChEBI" id="CHEBI:597326"/>
    </ligand>
</feature>
<dbReference type="GO" id="GO:0030170">
    <property type="term" value="F:pyridoxal phosphate binding"/>
    <property type="evidence" value="ECO:0007669"/>
    <property type="project" value="UniProtKB-UniRule"/>
</dbReference>
<dbReference type="EC" id="3.7.1.3" evidence="4 5"/>
<dbReference type="UniPathway" id="UPA00334">
    <property type="reaction ID" value="UER00455"/>
</dbReference>
<dbReference type="PANTHER" id="PTHR14084:SF0">
    <property type="entry name" value="KYNURENINASE"/>
    <property type="match status" value="1"/>
</dbReference>
<dbReference type="NCBIfam" id="TIGR01814">
    <property type="entry name" value="kynureninase"/>
    <property type="match status" value="1"/>
</dbReference>
<evidence type="ECO:0000256" key="6">
    <source>
        <dbReference type="PIRNR" id="PIRNR038800"/>
    </source>
</evidence>
<dbReference type="UniPathway" id="UPA00253">
    <property type="reaction ID" value="UER00329"/>
</dbReference>
<evidence type="ECO:0000313" key="8">
    <source>
        <dbReference type="Proteomes" id="UP000477680"/>
    </source>
</evidence>
<name>A0A6C0U7G6_9GAMM</name>
<keyword evidence="3 4" id="KW-0663">Pyridoxal phosphate</keyword>
<dbReference type="SUPFAM" id="SSF53383">
    <property type="entry name" value="PLP-dependent transferases"/>
    <property type="match status" value="1"/>
</dbReference>
<evidence type="ECO:0000256" key="3">
    <source>
        <dbReference type="ARBA" id="ARBA00022898"/>
    </source>
</evidence>
<proteinExistence type="inferred from homology"/>
<comment type="similarity">
    <text evidence="4 6">Belongs to the kynureninase family.</text>
</comment>
<evidence type="ECO:0000256" key="4">
    <source>
        <dbReference type="HAMAP-Rule" id="MF_01970"/>
    </source>
</evidence>
<dbReference type="GO" id="GO:0005737">
    <property type="term" value="C:cytoplasm"/>
    <property type="evidence" value="ECO:0007669"/>
    <property type="project" value="UniProtKB-UniRule"/>
</dbReference>
<sequence>MADIEVLDRNDPLAPLRALFELPQGKVYLDGNSLGPLPTAARSRVEAVVQQQWGRDLIASWNSHDWIGLPVATGEKIAPLLGAAPGQVVCCDSISVNLFKLLATALQLRPGRPVILSQQDNFPTDLYMTQGMAALLGEKRCVARAVPADALMDAMDDQVAVLMLTQVNFRDGSLHDIEAITRAAHERGILVLWDLAHSAGVLPLELDSWQVDMAVGCGYKFLNGGPGAPAFIYLAARHQDRVSQPLCGWLGHAEPFAFEPGYRPAQGVASFLSGTPGIIGMAALNAALDVFDGVDMKQLRAKSLALTELFMTGVRAEPACADCVVLTPEEDRRRGSQVSLAHPQAWGIARALIEAGVVVDFRAPDVVRFGFAPLYNSYRDVAEAVAQLARILAADEHLQPRFSARTRVT</sequence>
<comment type="pathway">
    <text evidence="4 6">Cofactor biosynthesis; NAD(+) biosynthesis; quinolinate from L-kynurenine: step 2/3.</text>
</comment>
<dbReference type="EMBL" id="CP048711">
    <property type="protein sequence ID" value="QIB66917.1"/>
    <property type="molecule type" value="Genomic_DNA"/>
</dbReference>